<accession>A0AAV6ZJM4</accession>
<dbReference type="EMBL" id="WNYA01000424">
    <property type="protein sequence ID" value="KAG8548403.1"/>
    <property type="molecule type" value="Genomic_DNA"/>
</dbReference>
<evidence type="ECO:0000313" key="1">
    <source>
        <dbReference type="EMBL" id="KAG8548403.1"/>
    </source>
</evidence>
<name>A0AAV6ZJM4_ENGPU</name>
<proteinExistence type="predicted"/>
<dbReference type="Proteomes" id="UP000824782">
    <property type="component" value="Unassembled WGS sequence"/>
</dbReference>
<keyword evidence="2" id="KW-1185">Reference proteome</keyword>
<comment type="caution">
    <text evidence="1">The sequence shown here is derived from an EMBL/GenBank/DDBJ whole genome shotgun (WGS) entry which is preliminary data.</text>
</comment>
<gene>
    <name evidence="1" type="ORF">GDO81_025568</name>
</gene>
<organism evidence="1 2">
    <name type="scientific">Engystomops pustulosus</name>
    <name type="common">Tungara frog</name>
    <name type="synonym">Physalaemus pustulosus</name>
    <dbReference type="NCBI Taxonomy" id="76066"/>
    <lineage>
        <taxon>Eukaryota</taxon>
        <taxon>Metazoa</taxon>
        <taxon>Chordata</taxon>
        <taxon>Craniata</taxon>
        <taxon>Vertebrata</taxon>
        <taxon>Euteleostomi</taxon>
        <taxon>Amphibia</taxon>
        <taxon>Batrachia</taxon>
        <taxon>Anura</taxon>
        <taxon>Neobatrachia</taxon>
        <taxon>Hyloidea</taxon>
        <taxon>Leptodactylidae</taxon>
        <taxon>Leiuperinae</taxon>
        <taxon>Engystomops</taxon>
    </lineage>
</organism>
<dbReference type="AlphaFoldDB" id="A0AAV6ZJM4"/>
<protein>
    <submittedName>
        <fullName evidence="1">Uncharacterized protein</fullName>
    </submittedName>
</protein>
<evidence type="ECO:0000313" key="2">
    <source>
        <dbReference type="Proteomes" id="UP000824782"/>
    </source>
</evidence>
<sequence length="83" mass="9166">MMEQGEIIAGSYMLCDHIWANKETLGRLLQQVINGSENNGHHVLSVPGGHISFSFSFLFSQGKEITRILSIAETSDSHAVICY</sequence>
<reference evidence="1" key="1">
    <citation type="thesis" date="2020" institute="ProQuest LLC" country="789 East Eisenhower Parkway, Ann Arbor, MI, USA">
        <title>Comparative Genomics and Chromosome Evolution.</title>
        <authorList>
            <person name="Mudd A.B."/>
        </authorList>
    </citation>
    <scope>NUCLEOTIDE SEQUENCE</scope>
    <source>
        <strain evidence="1">237g6f4</strain>
        <tissue evidence="1">Blood</tissue>
    </source>
</reference>